<feature type="domain" description="Outer membrane protein beta-barrel" evidence="3">
    <location>
        <begin position="8"/>
        <end position="172"/>
    </location>
</feature>
<feature type="chain" id="PRO_5046237461" evidence="2">
    <location>
        <begin position="24"/>
        <end position="175"/>
    </location>
</feature>
<sequence length="175" mass="18572">MLRTLLTASVAAAAFTGIAAADAGDFRFSGGYTYVDIEDLEFDAVSLRGGYDFTDFIGVEGQLDIGLGEETVRVGATNVDVSLDYAFGGYVVGRAPIAENANLFGRIGYVTAQADASAAGVTFSDDDDGFAYGVGGEWFFDGRNGVRVDYTRIDFDNADAADTFGISYVYRFGAR</sequence>
<dbReference type="SUPFAM" id="SSF56925">
    <property type="entry name" value="OMPA-like"/>
    <property type="match status" value="1"/>
</dbReference>
<keyword evidence="5" id="KW-1185">Reference proteome</keyword>
<evidence type="ECO:0000313" key="4">
    <source>
        <dbReference type="EMBL" id="MEE2565803.1"/>
    </source>
</evidence>
<dbReference type="Gene3D" id="2.40.160.20">
    <property type="match status" value="1"/>
</dbReference>
<dbReference type="InterPro" id="IPR027385">
    <property type="entry name" value="Beta-barrel_OMP"/>
</dbReference>
<dbReference type="EMBL" id="JAZDRO010000001">
    <property type="protein sequence ID" value="MEE2565803.1"/>
    <property type="molecule type" value="Genomic_DNA"/>
</dbReference>
<comment type="caution">
    <text evidence="4">The sequence shown here is derived from an EMBL/GenBank/DDBJ whole genome shotgun (WGS) entry which is preliminary data.</text>
</comment>
<dbReference type="RefSeq" id="WP_330195335.1">
    <property type="nucleotide sequence ID" value="NZ_JAZDRO010000001.1"/>
</dbReference>
<feature type="signal peptide" evidence="2">
    <location>
        <begin position="1"/>
        <end position="23"/>
    </location>
</feature>
<evidence type="ECO:0000256" key="2">
    <source>
        <dbReference type="SAM" id="SignalP"/>
    </source>
</evidence>
<organism evidence="4 5">
    <name type="scientific">Hyphobacterium marinum</name>
    <dbReference type="NCBI Taxonomy" id="3116574"/>
    <lineage>
        <taxon>Bacteria</taxon>
        <taxon>Pseudomonadati</taxon>
        <taxon>Pseudomonadota</taxon>
        <taxon>Alphaproteobacteria</taxon>
        <taxon>Maricaulales</taxon>
        <taxon>Maricaulaceae</taxon>
        <taxon>Hyphobacterium</taxon>
    </lineage>
</organism>
<dbReference type="InterPro" id="IPR011250">
    <property type="entry name" value="OMP/PagP_B-barrel"/>
</dbReference>
<protein>
    <submittedName>
        <fullName evidence="4">Porin family protein</fullName>
    </submittedName>
</protein>
<name>A0ABU7LW66_9PROT</name>
<dbReference type="Proteomes" id="UP001310692">
    <property type="component" value="Unassembled WGS sequence"/>
</dbReference>
<gene>
    <name evidence="4" type="ORF">V0U35_03845</name>
</gene>
<evidence type="ECO:0000256" key="1">
    <source>
        <dbReference type="ARBA" id="ARBA00022729"/>
    </source>
</evidence>
<reference evidence="4 5" key="1">
    <citation type="submission" date="2024-01" db="EMBL/GenBank/DDBJ databases">
        <title>Hyphobacterium bacterium isolated from marine sediment.</title>
        <authorList>
            <person name="Zhao S."/>
        </authorList>
    </citation>
    <scope>NUCLEOTIDE SEQUENCE [LARGE SCALE GENOMIC DNA]</scope>
    <source>
        <strain evidence="4 5">Y60-23</strain>
    </source>
</reference>
<evidence type="ECO:0000259" key="3">
    <source>
        <dbReference type="Pfam" id="PF13505"/>
    </source>
</evidence>
<dbReference type="Pfam" id="PF13505">
    <property type="entry name" value="OMP_b-brl"/>
    <property type="match status" value="1"/>
</dbReference>
<proteinExistence type="predicted"/>
<accession>A0ABU7LW66</accession>
<keyword evidence="1 2" id="KW-0732">Signal</keyword>
<evidence type="ECO:0000313" key="5">
    <source>
        <dbReference type="Proteomes" id="UP001310692"/>
    </source>
</evidence>